<dbReference type="InterPro" id="IPR000742">
    <property type="entry name" value="EGF"/>
</dbReference>
<keyword evidence="11" id="KW-0732">Signal</keyword>
<feature type="signal peptide" evidence="11">
    <location>
        <begin position="1"/>
        <end position="27"/>
    </location>
</feature>
<keyword evidence="4 10" id="KW-0472">Membrane</keyword>
<dbReference type="EnsemblMetazoa" id="HelroT96397">
    <property type="protein sequence ID" value="HelroP96397"/>
    <property type="gene ID" value="HelroG96397"/>
</dbReference>
<evidence type="ECO:0000256" key="3">
    <source>
        <dbReference type="ARBA" id="ARBA00022989"/>
    </source>
</evidence>
<feature type="domain" description="Peptidase M12B" evidence="14">
    <location>
        <begin position="231"/>
        <end position="429"/>
    </location>
</feature>
<name>T1G9B8_HELRO</name>
<comment type="caution">
    <text evidence="7">Lacks conserved residue(s) required for the propagation of feature annotation.</text>
</comment>
<dbReference type="Pfam" id="PF08516">
    <property type="entry name" value="ADAM_CR"/>
    <property type="match status" value="1"/>
</dbReference>
<keyword evidence="17" id="KW-1185">Reference proteome</keyword>
<evidence type="ECO:0000313" key="16">
    <source>
        <dbReference type="EnsemblMetazoa" id="HelroP96397"/>
    </source>
</evidence>
<evidence type="ECO:0000256" key="2">
    <source>
        <dbReference type="ARBA" id="ARBA00022692"/>
    </source>
</evidence>
<evidence type="ECO:0000313" key="15">
    <source>
        <dbReference type="EMBL" id="ESN91736.1"/>
    </source>
</evidence>
<dbReference type="InterPro" id="IPR001762">
    <property type="entry name" value="Disintegrin_dom"/>
</dbReference>
<dbReference type="Proteomes" id="UP000015101">
    <property type="component" value="Unassembled WGS sequence"/>
</dbReference>
<feature type="region of interest" description="Disordered" evidence="9">
    <location>
        <begin position="909"/>
        <end position="1002"/>
    </location>
</feature>
<accession>T1G9B8</accession>
<dbReference type="Gene3D" id="3.40.390.10">
    <property type="entry name" value="Collagenase (Catalytic Domain)"/>
    <property type="match status" value="1"/>
</dbReference>
<keyword evidence="3 10" id="KW-1133">Transmembrane helix</keyword>
<dbReference type="AlphaFoldDB" id="T1G9B8"/>
<keyword evidence="2 10" id="KW-0812">Transmembrane</keyword>
<dbReference type="FunFam" id="3.40.390.10:FF:000002">
    <property type="entry name" value="Disintegrin and metalloproteinase domain-containing protein 22"/>
    <property type="match status" value="1"/>
</dbReference>
<feature type="compositionally biased region" description="Polar residues" evidence="9">
    <location>
        <begin position="817"/>
        <end position="850"/>
    </location>
</feature>
<dbReference type="GO" id="GO:0004222">
    <property type="term" value="F:metalloendopeptidase activity"/>
    <property type="evidence" value="ECO:0000318"/>
    <property type="project" value="GO_Central"/>
</dbReference>
<dbReference type="CDD" id="cd04269">
    <property type="entry name" value="ZnMc_adamalysin_II_like"/>
    <property type="match status" value="1"/>
</dbReference>
<gene>
    <name evidence="16" type="primary">20217665</name>
    <name evidence="15" type="ORF">HELRODRAFT_96397</name>
</gene>
<feature type="domain" description="EGF-like" evidence="12">
    <location>
        <begin position="679"/>
        <end position="710"/>
    </location>
</feature>
<dbReference type="eggNOG" id="KOG3607">
    <property type="taxonomic scope" value="Eukaryota"/>
</dbReference>
<protein>
    <recommendedName>
        <fullName evidence="18">Peptidase M12B domain-containing protein</fullName>
    </recommendedName>
</protein>
<dbReference type="GeneID" id="20217665"/>
<organism evidence="16 17">
    <name type="scientific">Helobdella robusta</name>
    <name type="common">Californian leech</name>
    <dbReference type="NCBI Taxonomy" id="6412"/>
    <lineage>
        <taxon>Eukaryota</taxon>
        <taxon>Metazoa</taxon>
        <taxon>Spiralia</taxon>
        <taxon>Lophotrochozoa</taxon>
        <taxon>Annelida</taxon>
        <taxon>Clitellata</taxon>
        <taxon>Hirudinea</taxon>
        <taxon>Rhynchobdellida</taxon>
        <taxon>Glossiphoniidae</taxon>
        <taxon>Helobdella</taxon>
    </lineage>
</organism>
<dbReference type="SMART" id="SM00608">
    <property type="entry name" value="ACR"/>
    <property type="match status" value="1"/>
</dbReference>
<keyword evidence="8" id="KW-0862">Zinc</keyword>
<dbReference type="EMBL" id="AMQM01002175">
    <property type="status" value="NOT_ANNOTATED_CDS"/>
    <property type="molecule type" value="Genomic_DNA"/>
</dbReference>
<feature type="active site" evidence="8">
    <location>
        <position position="368"/>
    </location>
</feature>
<feature type="disulfide bond" evidence="7">
    <location>
        <begin position="700"/>
        <end position="709"/>
    </location>
</feature>
<evidence type="ECO:0000256" key="8">
    <source>
        <dbReference type="PROSITE-ProRule" id="PRU00276"/>
    </source>
</evidence>
<evidence type="ECO:0000256" key="11">
    <source>
        <dbReference type="SAM" id="SignalP"/>
    </source>
</evidence>
<sequence>MKFFIKFRFCKIFCILLVLSLKKAVNGNLIVETQILDRYSSYNKTFVQLYDSTGKHIFSTYDNQTQCHLRHIYVEFVLENHKLTLDLQKNDFLFTPGYMERTSSSLLPSNYTSRNCYYIGALLNDDRQLIPNVHVAVSTCKGLRGCVMLENDTINIEPATEDINDVHYFFRDSSRLRKTHHFNHSKLVVDDDDVSDDPHAMMKKKKYNPHRTHRLKKRSKNRPYDSNNETLIVELYVANDQAQFIRQGSNVQATIDRTKDAVNIVNSIYRQLNVYIVLIGVEVWNDIDRIQTTNDPQNLLNNFLKYREDFLNSWTPNDNAQLITGRNLGDGILGKAPVMTMCTWSKSGAINVDHSLDVARLAATMAHEIGHNFGLEHDDSVKEVTCPDEKCIMGPQSSEFIPARFSSNSKMVFKDLLDEGMRHCLQNSPHKVFGEGNDCGNGFINKGEDCDCGLPKDCTSKCCDPRTCKFLSRATCATGSCCNLDTCQIKPPMTECRGVQSECDVGEYCDGESEFCPFDVFKHNGHPCTSFQKGAFCFDGQCRTHDTQCKRLYGVTGQQSASMCYEQFNIDGSLRGNCGYKWEETKSYIKCNNSDVMCGLLHCQHSSEKMMFWDKTVSKDIIENIIFIQPGNIRYDCKTVMLDIDKDADNPGLVPNGASCGSNKMCMSQRCVDAREFVESLNCPECHNHGVCTNIGQCHCDVGYAPPHCDRSGFGGSLHSNAISDKSKVGALVGVSIFVFIIFPCILIIAILLYKRKHLIMKRLGLGKYRSVSRPTLPPRGEPVTNTYPRPPPPSYPQLAPPPPLPSGPPPFTTVPLMSSHSFSRPPNSTKPLVNKLQSSKSFSQTSRTKPSIEMVHGNFVRPQPPVRPSRLPASTARSDEDTEVVGANDAGDLRSALTKLQELDFLNPKYTQRHHRETRLPRISKSDDDDESNHDYDHQNRKHVPFRKAPPPPPQVKDTDMSEDEDCKQNYQKASQAAKRQPSISKKPSFRPPPPPKPKPI</sequence>
<feature type="domain" description="Disintegrin" evidence="13">
    <location>
        <begin position="436"/>
        <end position="524"/>
    </location>
</feature>
<feature type="transmembrane region" description="Helical" evidence="10">
    <location>
        <begin position="729"/>
        <end position="754"/>
    </location>
</feature>
<dbReference type="InterPro" id="IPR034027">
    <property type="entry name" value="Reprolysin_adamalysin"/>
</dbReference>
<dbReference type="InterPro" id="IPR024079">
    <property type="entry name" value="MetalloPept_cat_dom_sf"/>
</dbReference>
<dbReference type="Pfam" id="PF01421">
    <property type="entry name" value="Reprolysin"/>
    <property type="match status" value="1"/>
</dbReference>
<feature type="compositionally biased region" description="Pro residues" evidence="9">
    <location>
        <begin position="991"/>
        <end position="1002"/>
    </location>
</feature>
<feature type="region of interest" description="Disordered" evidence="9">
    <location>
        <begin position="771"/>
        <end position="890"/>
    </location>
</feature>
<evidence type="ECO:0000256" key="7">
    <source>
        <dbReference type="PROSITE-ProRule" id="PRU00076"/>
    </source>
</evidence>
<evidence type="ECO:0000256" key="1">
    <source>
        <dbReference type="ARBA" id="ARBA00004167"/>
    </source>
</evidence>
<dbReference type="PROSITE" id="PS50214">
    <property type="entry name" value="DISINTEGRIN_2"/>
    <property type="match status" value="1"/>
</dbReference>
<dbReference type="InterPro" id="IPR036436">
    <property type="entry name" value="Disintegrin_dom_sf"/>
</dbReference>
<dbReference type="InterPro" id="IPR013111">
    <property type="entry name" value="EGF_extracell"/>
</dbReference>
<dbReference type="CTD" id="20217665"/>
<keyword evidence="5 7" id="KW-1015">Disulfide bond</keyword>
<dbReference type="OrthoDB" id="5951731at2759"/>
<dbReference type="InterPro" id="IPR001590">
    <property type="entry name" value="Peptidase_M12B"/>
</dbReference>
<dbReference type="PROSITE" id="PS01186">
    <property type="entry name" value="EGF_2"/>
    <property type="match status" value="1"/>
</dbReference>
<evidence type="ECO:0000256" key="9">
    <source>
        <dbReference type="SAM" id="MobiDB-lite"/>
    </source>
</evidence>
<feature type="binding site" evidence="8">
    <location>
        <position position="377"/>
    </location>
    <ligand>
        <name>Zn(2+)</name>
        <dbReference type="ChEBI" id="CHEBI:29105"/>
        <note>catalytic</note>
    </ligand>
</feature>
<dbReference type="Gene3D" id="4.10.70.10">
    <property type="entry name" value="Disintegrin domain"/>
    <property type="match status" value="1"/>
</dbReference>
<dbReference type="SMART" id="SM00050">
    <property type="entry name" value="DISIN"/>
    <property type="match status" value="1"/>
</dbReference>
<reference evidence="16" key="3">
    <citation type="submission" date="2015-06" db="UniProtKB">
        <authorList>
            <consortium name="EnsemblMetazoa"/>
        </authorList>
    </citation>
    <scope>IDENTIFICATION</scope>
</reference>
<dbReference type="OMA" id="FAKCEIR"/>
<dbReference type="PANTHER" id="PTHR11905">
    <property type="entry name" value="ADAM A DISINTEGRIN AND METALLOPROTEASE DOMAIN"/>
    <property type="match status" value="1"/>
</dbReference>
<evidence type="ECO:0000256" key="6">
    <source>
        <dbReference type="PROSITE-ProRule" id="PRU00068"/>
    </source>
</evidence>
<dbReference type="SUPFAM" id="SSF57552">
    <property type="entry name" value="Blood coagulation inhibitor (disintegrin)"/>
    <property type="match status" value="1"/>
</dbReference>
<dbReference type="KEGG" id="hro:HELRODRAFT_96397"/>
<feature type="chain" id="PRO_5010981191" description="Peptidase M12B domain-containing protein" evidence="11">
    <location>
        <begin position="28"/>
        <end position="1002"/>
    </location>
</feature>
<dbReference type="InterPro" id="IPR006586">
    <property type="entry name" value="ADAM_Cys-rich"/>
</dbReference>
<keyword evidence="7" id="KW-0245">EGF-like domain</keyword>
<proteinExistence type="predicted"/>
<dbReference type="GO" id="GO:0006509">
    <property type="term" value="P:membrane protein ectodomain proteolysis"/>
    <property type="evidence" value="ECO:0000318"/>
    <property type="project" value="GO_Central"/>
</dbReference>
<dbReference type="PANTHER" id="PTHR11905:SF159">
    <property type="entry name" value="ADAM METALLOPROTEASE"/>
    <property type="match status" value="1"/>
</dbReference>
<evidence type="ECO:0000256" key="4">
    <source>
        <dbReference type="ARBA" id="ARBA00023136"/>
    </source>
</evidence>
<dbReference type="PROSITE" id="PS50215">
    <property type="entry name" value="ADAM_MEPRO"/>
    <property type="match status" value="1"/>
</dbReference>
<feature type="compositionally biased region" description="Pro residues" evidence="9">
    <location>
        <begin position="789"/>
        <end position="813"/>
    </location>
</feature>
<dbReference type="GO" id="GO:0046872">
    <property type="term" value="F:metal ion binding"/>
    <property type="evidence" value="ECO:0007669"/>
    <property type="project" value="UniProtKB-KW"/>
</dbReference>
<dbReference type="EMBL" id="KB097700">
    <property type="protein sequence ID" value="ESN91736.1"/>
    <property type="molecule type" value="Genomic_DNA"/>
</dbReference>
<reference evidence="17" key="1">
    <citation type="submission" date="2012-12" db="EMBL/GenBank/DDBJ databases">
        <authorList>
            <person name="Hellsten U."/>
            <person name="Grimwood J."/>
            <person name="Chapman J.A."/>
            <person name="Shapiro H."/>
            <person name="Aerts A."/>
            <person name="Otillar R.P."/>
            <person name="Terry A.Y."/>
            <person name="Boore J.L."/>
            <person name="Simakov O."/>
            <person name="Marletaz F."/>
            <person name="Cho S.-J."/>
            <person name="Edsinger-Gonzales E."/>
            <person name="Havlak P."/>
            <person name="Kuo D.-H."/>
            <person name="Larsson T."/>
            <person name="Lv J."/>
            <person name="Arendt D."/>
            <person name="Savage R."/>
            <person name="Osoegawa K."/>
            <person name="de Jong P."/>
            <person name="Lindberg D.R."/>
            <person name="Seaver E.C."/>
            <person name="Weisblat D.A."/>
            <person name="Putnam N.H."/>
            <person name="Grigoriev I.V."/>
            <person name="Rokhsar D.S."/>
        </authorList>
    </citation>
    <scope>NUCLEOTIDE SEQUENCE</scope>
</reference>
<dbReference type="PROSITE" id="PS50026">
    <property type="entry name" value="EGF_3"/>
    <property type="match status" value="1"/>
</dbReference>
<feature type="binding site" evidence="8">
    <location>
        <position position="371"/>
    </location>
    <ligand>
        <name>Zn(2+)</name>
        <dbReference type="ChEBI" id="CHEBI:29105"/>
        <note>catalytic</note>
    </ligand>
</feature>
<dbReference type="Pfam" id="PF00200">
    <property type="entry name" value="Disintegrin"/>
    <property type="match status" value="1"/>
</dbReference>
<dbReference type="GO" id="GO:0016020">
    <property type="term" value="C:membrane"/>
    <property type="evidence" value="ECO:0007669"/>
    <property type="project" value="UniProtKB-SubCell"/>
</dbReference>
<evidence type="ECO:0000259" key="14">
    <source>
        <dbReference type="PROSITE" id="PS50215"/>
    </source>
</evidence>
<evidence type="ECO:0000259" key="13">
    <source>
        <dbReference type="PROSITE" id="PS50214"/>
    </source>
</evidence>
<feature type="disulfide bond" evidence="8">
    <location>
        <begin position="386"/>
        <end position="391"/>
    </location>
</feature>
<evidence type="ECO:0008006" key="18">
    <source>
        <dbReference type="Google" id="ProtNLM"/>
    </source>
</evidence>
<evidence type="ECO:0000313" key="17">
    <source>
        <dbReference type="Proteomes" id="UP000015101"/>
    </source>
</evidence>
<feature type="binding site" evidence="8">
    <location>
        <position position="367"/>
    </location>
    <ligand>
        <name>Zn(2+)</name>
        <dbReference type="ChEBI" id="CHEBI:29105"/>
        <note>catalytic</note>
    </ligand>
</feature>
<evidence type="ECO:0000259" key="12">
    <source>
        <dbReference type="PROSITE" id="PS50026"/>
    </source>
</evidence>
<dbReference type="FunCoup" id="T1G9B8">
    <property type="interactions" value="171"/>
</dbReference>
<feature type="disulfide bond" evidence="6">
    <location>
        <begin position="496"/>
        <end position="516"/>
    </location>
</feature>
<dbReference type="SUPFAM" id="SSF55486">
    <property type="entry name" value="Metalloproteases ('zincins'), catalytic domain"/>
    <property type="match status" value="1"/>
</dbReference>
<dbReference type="RefSeq" id="XP_009030549.1">
    <property type="nucleotide sequence ID" value="XM_009032301.1"/>
</dbReference>
<comment type="subcellular location">
    <subcellularLocation>
        <location evidence="1">Membrane</location>
        <topology evidence="1">Single-pass membrane protein</topology>
    </subcellularLocation>
</comment>
<dbReference type="HOGENOM" id="CLU_284730_0_0_1"/>
<keyword evidence="8" id="KW-0479">Metal-binding</keyword>
<dbReference type="InParanoid" id="T1G9B8"/>
<evidence type="ECO:0000256" key="5">
    <source>
        <dbReference type="ARBA" id="ARBA00023157"/>
    </source>
</evidence>
<reference evidence="15 17" key="2">
    <citation type="journal article" date="2013" name="Nature">
        <title>Insights into bilaterian evolution from three spiralian genomes.</title>
        <authorList>
            <person name="Simakov O."/>
            <person name="Marletaz F."/>
            <person name="Cho S.J."/>
            <person name="Edsinger-Gonzales E."/>
            <person name="Havlak P."/>
            <person name="Hellsten U."/>
            <person name="Kuo D.H."/>
            <person name="Larsson T."/>
            <person name="Lv J."/>
            <person name="Arendt D."/>
            <person name="Savage R."/>
            <person name="Osoegawa K."/>
            <person name="de Jong P."/>
            <person name="Grimwood J."/>
            <person name="Chapman J.A."/>
            <person name="Shapiro H."/>
            <person name="Aerts A."/>
            <person name="Otillar R.P."/>
            <person name="Terry A.Y."/>
            <person name="Boore J.L."/>
            <person name="Grigoriev I.V."/>
            <person name="Lindberg D.R."/>
            <person name="Seaver E.C."/>
            <person name="Weisblat D.A."/>
            <person name="Putnam N.H."/>
            <person name="Rokhsar D.S."/>
        </authorList>
    </citation>
    <scope>NUCLEOTIDE SEQUENCE</scope>
</reference>
<evidence type="ECO:0000256" key="10">
    <source>
        <dbReference type="SAM" id="Phobius"/>
    </source>
</evidence>
<dbReference type="Pfam" id="PF07974">
    <property type="entry name" value="EGF_2"/>
    <property type="match status" value="1"/>
</dbReference>